<accession>V5B552</accession>
<dbReference type="VEuPathDB" id="TriTrypDB:TCDM_11344"/>
<gene>
    <name evidence="3" type="ORF">TCDM_11344</name>
</gene>
<feature type="region of interest" description="Disordered" evidence="1">
    <location>
        <begin position="38"/>
        <end position="265"/>
    </location>
</feature>
<comment type="caution">
    <text evidence="3">The sequence shown here is derived from an EMBL/GenBank/DDBJ whole genome shotgun (WGS) entry which is preliminary data.</text>
</comment>
<keyword evidence="2" id="KW-0732">Signal</keyword>
<evidence type="ECO:0008006" key="5">
    <source>
        <dbReference type="Google" id="ProtNLM"/>
    </source>
</evidence>
<feature type="compositionally biased region" description="Basic residues" evidence="1">
    <location>
        <begin position="156"/>
        <end position="165"/>
    </location>
</feature>
<dbReference type="AlphaFoldDB" id="V5B552"/>
<evidence type="ECO:0000256" key="1">
    <source>
        <dbReference type="SAM" id="MobiDB-lite"/>
    </source>
</evidence>
<feature type="chain" id="PRO_5004731111" description="Mucin TcMUCII" evidence="2">
    <location>
        <begin position="39"/>
        <end position="350"/>
    </location>
</feature>
<dbReference type="EMBL" id="AYLP01000341">
    <property type="protein sequence ID" value="ESS61082.1"/>
    <property type="molecule type" value="Genomic_DNA"/>
</dbReference>
<feature type="compositionally biased region" description="Basic and acidic residues" evidence="1">
    <location>
        <begin position="111"/>
        <end position="121"/>
    </location>
</feature>
<sequence>MCVWAVCVLLVLSVPSNFTVAISVWLLVFLACLCSTSGEYSSNSGNTSERSARSRAEHPRKKQEKIRKGRHGGPSHTEKSSNTASHGGPSLCAGQPSRGATRHTQQGMTDSQREINGRRQDALTINMTREHAATPPRKAGREDYRRKKQAAQTNGRRGKHRHGPRPGRQLHTSPHTHTPSRCRRSADEKIRPSTTNAHTASSHPPMDEDEKRHAATASSSNPRTTGYSHSPADNTQRTRSKKSPKEPHAEAIPHPSMTRRLTPCGHTECTVSSTELMPRPSLKYASFNDGAWNTIEKSGKRGNTAIMPATIILQLRCNSPITSRMHEQVTYYMKPTQCFSPGNKQPPIPP</sequence>
<organism evidence="3 4">
    <name type="scientific">Trypanosoma cruzi Dm28c</name>
    <dbReference type="NCBI Taxonomy" id="1416333"/>
    <lineage>
        <taxon>Eukaryota</taxon>
        <taxon>Discoba</taxon>
        <taxon>Euglenozoa</taxon>
        <taxon>Kinetoplastea</taxon>
        <taxon>Metakinetoplastina</taxon>
        <taxon>Trypanosomatida</taxon>
        <taxon>Trypanosomatidae</taxon>
        <taxon>Trypanosoma</taxon>
        <taxon>Schizotrypanum</taxon>
    </lineage>
</organism>
<protein>
    <recommendedName>
        <fullName evidence="5">Mucin TcMUCII</fullName>
    </recommendedName>
</protein>
<name>V5B552_TRYCR</name>
<proteinExistence type="predicted"/>
<reference evidence="3 4" key="1">
    <citation type="journal article" date="2014" name="Genome Announc.">
        <title>Trypanosoma cruzi Clone Dm28c Draft Genome Sequence.</title>
        <authorList>
            <person name="Grisard E.C."/>
            <person name="Teixeira S.M."/>
            <person name="de Almeida L.G."/>
            <person name="Stoco P.H."/>
            <person name="Gerber A.L."/>
            <person name="Talavera-Lopez C."/>
            <person name="Lima O.C."/>
            <person name="Andersson B."/>
            <person name="de Vasconcelos A.T."/>
        </authorList>
    </citation>
    <scope>NUCLEOTIDE SEQUENCE [LARGE SCALE GENOMIC DNA]</scope>
    <source>
        <strain evidence="3 4">Dm28c</strain>
    </source>
</reference>
<evidence type="ECO:0000313" key="3">
    <source>
        <dbReference type="EMBL" id="ESS61082.1"/>
    </source>
</evidence>
<evidence type="ECO:0000313" key="4">
    <source>
        <dbReference type="Proteomes" id="UP000017861"/>
    </source>
</evidence>
<feature type="compositionally biased region" description="Polar residues" evidence="1">
    <location>
        <begin position="38"/>
        <end position="49"/>
    </location>
</feature>
<feature type="compositionally biased region" description="Polar residues" evidence="1">
    <location>
        <begin position="216"/>
        <end position="237"/>
    </location>
</feature>
<feature type="compositionally biased region" description="Polar residues" evidence="1">
    <location>
        <begin position="192"/>
        <end position="202"/>
    </location>
</feature>
<feature type="compositionally biased region" description="Basic residues" evidence="1">
    <location>
        <begin position="58"/>
        <end position="73"/>
    </location>
</feature>
<dbReference type="Proteomes" id="UP000017861">
    <property type="component" value="Unassembled WGS sequence"/>
</dbReference>
<feature type="signal peptide" evidence="2">
    <location>
        <begin position="1"/>
        <end position="38"/>
    </location>
</feature>
<evidence type="ECO:0000256" key="2">
    <source>
        <dbReference type="SAM" id="SignalP"/>
    </source>
</evidence>
<dbReference type="OrthoDB" id="10472519at2759"/>